<protein>
    <recommendedName>
        <fullName evidence="3">LAGLIDADG endonuclease</fullName>
    </recommendedName>
</protein>
<accession>A0AAU9VLW5</accession>
<comment type="caution">
    <text evidence="1">The sequence shown here is derived from an EMBL/GenBank/DDBJ whole genome shotgun (WGS) entry which is preliminary data.</text>
</comment>
<evidence type="ECO:0008006" key="3">
    <source>
        <dbReference type="Google" id="ProtNLM"/>
    </source>
</evidence>
<dbReference type="Proteomes" id="UP001159428">
    <property type="component" value="Unassembled WGS sequence"/>
</dbReference>
<keyword evidence="2" id="KW-1185">Reference proteome</keyword>
<gene>
    <name evidence="1" type="ORF">PMEA_00001127</name>
</gene>
<sequence length="267" mass="29974">MGCCSSCFCVVHLEGKVNARFQNSSAIIAKEILWVSLRYLRSNGCCQVKGNGALVLTADLLWFSYLCLNRPIEIGIHKIRSVKVGSGKVMLDFVDTTTGIEDQVVFSIRDAQMWGRIIKETVYNWTHELEGRVAQQFGNIGVIEREILSVNLQYLRSNGSRQLVGNGALVLTSDLLWFNYLRPANRRLAIHIQNIRAVNVGRFASGSIPAARMLPESLIINFFNAAKGVEDEVVFMSSDPSRWKALINETIYKSTNLLPPLEPYTFK</sequence>
<reference evidence="1 2" key="1">
    <citation type="submission" date="2022-05" db="EMBL/GenBank/DDBJ databases">
        <authorList>
            <consortium name="Genoscope - CEA"/>
            <person name="William W."/>
        </authorList>
    </citation>
    <scope>NUCLEOTIDE SEQUENCE [LARGE SCALE GENOMIC DNA]</scope>
</reference>
<dbReference type="EMBL" id="CALNXJ010000001">
    <property type="protein sequence ID" value="CAH3031129.1"/>
    <property type="molecule type" value="Genomic_DNA"/>
</dbReference>
<organism evidence="1 2">
    <name type="scientific">Pocillopora meandrina</name>
    <dbReference type="NCBI Taxonomy" id="46732"/>
    <lineage>
        <taxon>Eukaryota</taxon>
        <taxon>Metazoa</taxon>
        <taxon>Cnidaria</taxon>
        <taxon>Anthozoa</taxon>
        <taxon>Hexacorallia</taxon>
        <taxon>Scleractinia</taxon>
        <taxon>Astrocoeniina</taxon>
        <taxon>Pocilloporidae</taxon>
        <taxon>Pocillopora</taxon>
    </lineage>
</organism>
<evidence type="ECO:0000313" key="2">
    <source>
        <dbReference type="Proteomes" id="UP001159428"/>
    </source>
</evidence>
<proteinExistence type="predicted"/>
<name>A0AAU9VLW5_9CNID</name>
<dbReference type="AlphaFoldDB" id="A0AAU9VLW5"/>
<evidence type="ECO:0000313" key="1">
    <source>
        <dbReference type="EMBL" id="CAH3031129.1"/>
    </source>
</evidence>